<dbReference type="AlphaFoldDB" id="A0A218NNW8"/>
<name>A0A218NNW8_9ARCH</name>
<evidence type="ECO:0000313" key="1">
    <source>
        <dbReference type="EMBL" id="ASI14178.1"/>
    </source>
</evidence>
<evidence type="ECO:0008006" key="3">
    <source>
        <dbReference type="Google" id="ProtNLM"/>
    </source>
</evidence>
<evidence type="ECO:0000313" key="2">
    <source>
        <dbReference type="Proteomes" id="UP000197679"/>
    </source>
</evidence>
<accession>A0A218NNW8</accession>
<organism evidence="1 2">
    <name type="scientific">Candidatus Mancarchaeum acidiphilum</name>
    <dbReference type="NCBI Taxonomy" id="1920749"/>
    <lineage>
        <taxon>Archaea</taxon>
        <taxon>Candidatus Micrarchaeota</taxon>
        <taxon>Candidatus Mancarchaeum</taxon>
    </lineage>
</organism>
<sequence length="79" mass="9235">MLIHMIIMELTGREKNVCGIICGSERIRFTDIKKRSGLHQEILSRILRRIKDSCDILRLEGGYKCIEVDHNDLCKYKKS</sequence>
<keyword evidence="2" id="KW-1185">Reference proteome</keyword>
<dbReference type="Proteomes" id="UP000197679">
    <property type="component" value="Chromosome"/>
</dbReference>
<protein>
    <recommendedName>
        <fullName evidence="3">Transcriptional regulator</fullName>
    </recommendedName>
</protein>
<dbReference type="KEGG" id="marh:Mia14_0899"/>
<dbReference type="InterPro" id="IPR036390">
    <property type="entry name" value="WH_DNA-bd_sf"/>
</dbReference>
<reference evidence="1 2" key="1">
    <citation type="journal article" date="2017" name="Nat. Commun.">
        <title>'ARMAN' archaea depend on association with euryarchaeal host in culture and in situ.</title>
        <authorList>
            <person name="Golyshina O."/>
            <person name="Toshchakov S."/>
            <person name="Makarova K."/>
            <person name="Gavrilov S."/>
            <person name="Korzhenkov A."/>
            <person name="La Cono V."/>
            <person name="Arcadi E."/>
            <person name="Nechitaylo T."/>
            <person name="Ferrer M."/>
            <person name="Kublanov I."/>
            <person name="Wolf Y."/>
            <person name="Yakimov M."/>
            <person name="Golyshin P."/>
            <person name="Slesarev A."/>
            <person name="Kozyavkin S."/>
        </authorList>
    </citation>
    <scope>NUCLEOTIDE SEQUENCE [LARGE SCALE GENOMIC DNA]</scope>
    <source>
        <strain evidence="1 2">Mia14</strain>
    </source>
</reference>
<proteinExistence type="predicted"/>
<dbReference type="EMBL" id="CP019964">
    <property type="protein sequence ID" value="ASI14178.1"/>
    <property type="molecule type" value="Genomic_DNA"/>
</dbReference>
<dbReference type="SUPFAM" id="SSF46785">
    <property type="entry name" value="Winged helix' DNA-binding domain"/>
    <property type="match status" value="1"/>
</dbReference>
<gene>
    <name evidence="1" type="ORF">Mia14_0899</name>
</gene>